<proteinExistence type="predicted"/>
<protein>
    <submittedName>
        <fullName evidence="1">Uncharacterized protein</fullName>
    </submittedName>
</protein>
<name>A0A2S7M154_ENTFL</name>
<dbReference type="Proteomes" id="UP000516122">
    <property type="component" value="Chromosome"/>
</dbReference>
<dbReference type="RefSeq" id="WP_002382617.1">
    <property type="nucleotide sequence ID" value="NZ_CABGRP010000001.1"/>
</dbReference>
<gene>
    <name evidence="1" type="ORF">H9Q64_11675</name>
</gene>
<dbReference type="EMBL" id="CP060804">
    <property type="protein sequence ID" value="QNP37121.1"/>
    <property type="molecule type" value="Genomic_DNA"/>
</dbReference>
<dbReference type="AlphaFoldDB" id="A0A2S7M154"/>
<sequence length="76" mass="8735">MNLFGLSITEFIAVLGLIGSILFALMKFHHVFSKLEESLQELKDAVNRLNNHEIRIARLEEQNKTIFKSIGGRKHE</sequence>
<accession>A0A2S7M154</accession>
<evidence type="ECO:0000313" key="2">
    <source>
        <dbReference type="Proteomes" id="UP000516122"/>
    </source>
</evidence>
<evidence type="ECO:0000313" key="1">
    <source>
        <dbReference type="EMBL" id="QNP37121.1"/>
    </source>
</evidence>
<organism evidence="1 2">
    <name type="scientific">Enterococcus faecalis</name>
    <name type="common">Streptococcus faecalis</name>
    <dbReference type="NCBI Taxonomy" id="1351"/>
    <lineage>
        <taxon>Bacteria</taxon>
        <taxon>Bacillati</taxon>
        <taxon>Bacillota</taxon>
        <taxon>Bacilli</taxon>
        <taxon>Lactobacillales</taxon>
        <taxon>Enterococcaceae</taxon>
        <taxon>Enterococcus</taxon>
    </lineage>
</organism>
<reference evidence="1 2" key="1">
    <citation type="submission" date="2020-08" db="EMBL/GenBank/DDBJ databases">
        <title>Enterococcus faecalis SF28073 genome assembly.</title>
        <authorList>
            <person name="Duerkop B.A."/>
            <person name="Johnson C.N."/>
        </authorList>
    </citation>
    <scope>NUCLEOTIDE SEQUENCE [LARGE SCALE GENOMIC DNA]</scope>
    <source>
        <strain evidence="1 2">SF28073</strain>
    </source>
</reference>